<gene>
    <name evidence="1" type="ORF">HMPREF0004_1161</name>
</gene>
<protein>
    <submittedName>
        <fullName evidence="1">Uncharacterized protein</fullName>
    </submittedName>
</protein>
<evidence type="ECO:0000313" key="1">
    <source>
        <dbReference type="EMBL" id="EFF77431.1"/>
    </source>
</evidence>
<dbReference type="Proteomes" id="UP000004510">
    <property type="component" value="Unassembled WGS sequence"/>
</dbReference>
<name>D4X6R4_9BURK</name>
<evidence type="ECO:0000313" key="2">
    <source>
        <dbReference type="Proteomes" id="UP000004510"/>
    </source>
</evidence>
<reference evidence="2" key="1">
    <citation type="submission" date="2010-03" db="EMBL/GenBank/DDBJ databases">
        <title>Complete sequence of Mobiluncus curtisii ATCC 43063.</title>
        <authorList>
            <person name="Muzny D."/>
            <person name="Qin X."/>
            <person name="Deng J."/>
            <person name="Jiang H."/>
            <person name="Liu Y."/>
            <person name="Qu J."/>
            <person name="Song X.-Z."/>
            <person name="Zhang L."/>
            <person name="Thornton R."/>
            <person name="Coyle M."/>
            <person name="Francisco L."/>
            <person name="Jackson L."/>
            <person name="Javaid M."/>
            <person name="Korchina V."/>
            <person name="Kovar C."/>
            <person name="Mata R."/>
            <person name="Mathew T."/>
            <person name="Ngo R."/>
            <person name="Nguyen L."/>
            <person name="Nguyen N."/>
            <person name="Okwuonu G."/>
            <person name="Ongeri F."/>
            <person name="Pham C."/>
            <person name="Simmons D."/>
            <person name="Wilczek-Boney K."/>
            <person name="Hale W."/>
            <person name="Jakkamsetti A."/>
            <person name="Pham P."/>
            <person name="Ruth R."/>
            <person name="San Lucas F."/>
            <person name="Warren J."/>
            <person name="Zhang J."/>
            <person name="Zhao Z."/>
            <person name="Zhou C."/>
            <person name="Zhu D."/>
            <person name="Lee S."/>
            <person name="Bess C."/>
            <person name="Blankenburg K."/>
            <person name="Forbes L."/>
            <person name="Fu Q."/>
            <person name="Gubbala S."/>
            <person name="Hirani K."/>
            <person name="Jayaseelan J.C."/>
            <person name="Lara F."/>
            <person name="Munidasa M."/>
            <person name="Palculict T."/>
            <person name="Patil S."/>
            <person name="Pu L.-L."/>
            <person name="Saada N."/>
            <person name="Tang L."/>
            <person name="Weissenberger G."/>
            <person name="Zhu Y."/>
            <person name="Hemphill L."/>
            <person name="Shang Y."/>
            <person name="Youmans B."/>
            <person name="Ayvaz T."/>
            <person name="Ross M."/>
            <person name="Santibanez J."/>
            <person name="Aqrawi P."/>
            <person name="Gross S."/>
            <person name="Joshi V."/>
            <person name="Fowler G."/>
            <person name="Nazareth L."/>
            <person name="Reid J."/>
            <person name="Worley K."/>
            <person name="Petrosino J."/>
            <person name="Highlander S."/>
            <person name="Gibbs R."/>
            <person name="Gibbs R."/>
        </authorList>
    </citation>
    <scope>NUCLEOTIDE SEQUENCE [LARGE SCALE GENOMIC DNA]</scope>
    <source>
        <strain evidence="2">ATCC 43553</strain>
    </source>
</reference>
<organism evidence="1 2">
    <name type="scientific">Achromobacter piechaudii ATCC 43553</name>
    <dbReference type="NCBI Taxonomy" id="742159"/>
    <lineage>
        <taxon>Bacteria</taxon>
        <taxon>Pseudomonadati</taxon>
        <taxon>Pseudomonadota</taxon>
        <taxon>Betaproteobacteria</taxon>
        <taxon>Burkholderiales</taxon>
        <taxon>Alcaligenaceae</taxon>
        <taxon>Achromobacter</taxon>
    </lineage>
</organism>
<dbReference type="EMBL" id="ADMS01000026">
    <property type="protein sequence ID" value="EFF77431.1"/>
    <property type="molecule type" value="Genomic_DNA"/>
</dbReference>
<proteinExistence type="predicted"/>
<comment type="caution">
    <text evidence="1">The sequence shown here is derived from an EMBL/GenBank/DDBJ whole genome shotgun (WGS) entry which is preliminary data.</text>
</comment>
<dbReference type="HOGENOM" id="CLU_3163410_0_0_4"/>
<accession>D4X6R4</accession>
<sequence>MVCPCIRPACGAIEINEWRARLSGVALHSSTAALFFAVSREAMMTVS</sequence>
<dbReference type="AlphaFoldDB" id="D4X6R4"/>